<dbReference type="InParanoid" id="A0A2J6TU35"/>
<dbReference type="RefSeq" id="XP_024743443.1">
    <property type="nucleotide sequence ID" value="XM_024870380.1"/>
</dbReference>
<organism evidence="1 2">
    <name type="scientific">Hyaloscypha bicolor E</name>
    <dbReference type="NCBI Taxonomy" id="1095630"/>
    <lineage>
        <taxon>Eukaryota</taxon>
        <taxon>Fungi</taxon>
        <taxon>Dikarya</taxon>
        <taxon>Ascomycota</taxon>
        <taxon>Pezizomycotina</taxon>
        <taxon>Leotiomycetes</taxon>
        <taxon>Helotiales</taxon>
        <taxon>Hyaloscyphaceae</taxon>
        <taxon>Hyaloscypha</taxon>
        <taxon>Hyaloscypha bicolor</taxon>
    </lineage>
</organism>
<accession>A0A2J6TU35</accession>
<name>A0A2J6TU35_9HELO</name>
<evidence type="ECO:0000313" key="1">
    <source>
        <dbReference type="EMBL" id="PMD66539.1"/>
    </source>
</evidence>
<dbReference type="EMBL" id="KZ613743">
    <property type="protein sequence ID" value="PMD66539.1"/>
    <property type="molecule type" value="Genomic_DNA"/>
</dbReference>
<protein>
    <submittedName>
        <fullName evidence="1">Uncharacterized protein</fullName>
    </submittedName>
</protein>
<gene>
    <name evidence="1" type="ORF">K444DRAFT_120225</name>
</gene>
<reference evidence="1 2" key="1">
    <citation type="submission" date="2016-04" db="EMBL/GenBank/DDBJ databases">
        <title>A degradative enzymes factory behind the ericoid mycorrhizal symbiosis.</title>
        <authorList>
            <consortium name="DOE Joint Genome Institute"/>
            <person name="Martino E."/>
            <person name="Morin E."/>
            <person name="Grelet G."/>
            <person name="Kuo A."/>
            <person name="Kohler A."/>
            <person name="Daghino S."/>
            <person name="Barry K."/>
            <person name="Choi C."/>
            <person name="Cichocki N."/>
            <person name="Clum A."/>
            <person name="Copeland A."/>
            <person name="Hainaut M."/>
            <person name="Haridas S."/>
            <person name="Labutti K."/>
            <person name="Lindquist E."/>
            <person name="Lipzen A."/>
            <person name="Khouja H.-R."/>
            <person name="Murat C."/>
            <person name="Ohm R."/>
            <person name="Olson A."/>
            <person name="Spatafora J."/>
            <person name="Veneault-Fourrey C."/>
            <person name="Henrissat B."/>
            <person name="Grigoriev I."/>
            <person name="Martin F."/>
            <person name="Perotto S."/>
        </authorList>
    </citation>
    <scope>NUCLEOTIDE SEQUENCE [LARGE SCALE GENOMIC DNA]</scope>
    <source>
        <strain evidence="1 2">E</strain>
    </source>
</reference>
<dbReference type="AlphaFoldDB" id="A0A2J6TU35"/>
<dbReference type="GeneID" id="36578462"/>
<sequence>MADIPWIVAGTWSNTSPPQPFQLSDAEDCYAMVVSHEIAELIVDPKVDHANPEVCDPCDLNCHNLFRLYFDAANNYLGSNNNSPPGGFTYAYYICAIVKPDGAGNCPASGADCQYQPWARSLQFSMGKSSFSKDDITNATSYPTAFWIQVQGFTNESLNLTKASDLQKAPNPPITMTPSFDESLNAPNNLTAAQINTINGNLPSVVFGPAPILPTDASFQSDPQVFLVPYTINFGSANAVNALNPDQSAFITIDASLTVGTVTISARANIVISAGENPRFENLNPNNPTSFPSWLSFDLRFIKVTVPSTANRFGAAMSSNPTDAPGFIASVIQNLTAGGGTVGVESFDNLTQDEEKSALEFLPKDKNGNAVFNFAIARVRLLGNIAGAVAKSVRVFFRLMNAQTTASNFNTATAYRFYSDGALNGTKLPLLGVQDGEYVTVPCFATPRINFNANTNAYVPVNMSSQTDPPNVHDINVNPGTEVDTFFGCWLDLNQPAQKWLPASVPAANIDGPFGGSLLSLSEAFVKAPHQCLIAEIRCDDTPIPPWADTSNSDKLAQRNIAWIDGPNPGEFDSRRMPHPFDVLASPINAVQPDVLVISWGNTPRGSVGDLYLPGISASDIVALAAALYDPFAALSVVDEHTLGCPAEPGSVTLVPLPPGSVRFAGLLTVDLPAGIKAGQHYNISIQQTTMKKAMTVPPPDPPKLALSLSSSEESITYYWRQATGAFQISIVVSHKEALLFPEQRLLSWLRWKLTVVPATSRWYPVLQRYEQQVSGRVSGFGGDPGQVKGSPDGDPTGCGSGGHGHHGCHCHDHCGKGRGDHCKCRTFMGKVCRLAFDAHGDLVGFGLRLSPRRSKHQWWCLKESEHTAADDVEVEVKDDDEKCKEMHFCVRPGCRVKELLEGCKSSGRTLNVCVNRDGEECVPIAYEIE</sequence>
<proteinExistence type="predicted"/>
<dbReference type="Proteomes" id="UP000235371">
    <property type="component" value="Unassembled WGS sequence"/>
</dbReference>
<evidence type="ECO:0000313" key="2">
    <source>
        <dbReference type="Proteomes" id="UP000235371"/>
    </source>
</evidence>
<keyword evidence="2" id="KW-1185">Reference proteome</keyword>
<dbReference type="OrthoDB" id="2019572at2759"/>